<proteinExistence type="predicted"/>
<dbReference type="AlphaFoldDB" id="A0AAV5GJI9"/>
<dbReference type="GO" id="GO:0005634">
    <property type="term" value="C:nucleus"/>
    <property type="evidence" value="ECO:0007669"/>
    <property type="project" value="TreeGrafter"/>
</dbReference>
<keyword evidence="3" id="KW-1185">Reference proteome</keyword>
<evidence type="ECO:0000259" key="1">
    <source>
        <dbReference type="PROSITE" id="PS50206"/>
    </source>
</evidence>
<dbReference type="InterPro" id="IPR001763">
    <property type="entry name" value="Rhodanese-like_dom"/>
</dbReference>
<feature type="domain" description="Rhodanese" evidence="1">
    <location>
        <begin position="45"/>
        <end position="147"/>
    </location>
</feature>
<dbReference type="PANTHER" id="PTHR10828">
    <property type="entry name" value="M-PHASE INDUCER PHOSPHATASE DUAL SPECIFICITY PHOSPHATASE CDC25"/>
    <property type="match status" value="1"/>
</dbReference>
<gene>
    <name evidence="2" type="ORF">Rhopal_002354-T1</name>
</gene>
<protein>
    <recommendedName>
        <fullName evidence="1">Rhodanese domain-containing protein</fullName>
    </recommendedName>
</protein>
<dbReference type="EMBL" id="BQKY01000004">
    <property type="protein sequence ID" value="GJN89374.1"/>
    <property type="molecule type" value="Genomic_DNA"/>
</dbReference>
<reference evidence="2 3" key="1">
    <citation type="submission" date="2021-12" db="EMBL/GenBank/DDBJ databases">
        <title>High titer production of polyol ester of fatty acids by Rhodotorula paludigena BS15 towards product separation-free biomass refinery.</title>
        <authorList>
            <person name="Mano J."/>
            <person name="Ono H."/>
            <person name="Tanaka T."/>
            <person name="Naito K."/>
            <person name="Sushida H."/>
            <person name="Ike M."/>
            <person name="Tokuyasu K."/>
            <person name="Kitaoka M."/>
        </authorList>
    </citation>
    <scope>NUCLEOTIDE SEQUENCE [LARGE SCALE GENOMIC DNA]</scope>
    <source>
        <strain evidence="2 3">BS15</strain>
    </source>
</reference>
<dbReference type="GO" id="GO:0005737">
    <property type="term" value="C:cytoplasm"/>
    <property type="evidence" value="ECO:0007669"/>
    <property type="project" value="TreeGrafter"/>
</dbReference>
<dbReference type="PANTHER" id="PTHR10828:SF50">
    <property type="entry name" value="REDUCTASE (ARC2), PUTATIVE (AFU_ORTHOLOGUE AFUA_6G13400)-RELATED"/>
    <property type="match status" value="1"/>
</dbReference>
<dbReference type="Proteomes" id="UP001342314">
    <property type="component" value="Unassembled WGS sequence"/>
</dbReference>
<evidence type="ECO:0000313" key="3">
    <source>
        <dbReference type="Proteomes" id="UP001342314"/>
    </source>
</evidence>
<evidence type="ECO:0000313" key="2">
    <source>
        <dbReference type="EMBL" id="GJN89374.1"/>
    </source>
</evidence>
<dbReference type="PROSITE" id="PS50206">
    <property type="entry name" value="RHODANESE_3"/>
    <property type="match status" value="1"/>
</dbReference>
<dbReference type="SMART" id="SM00450">
    <property type="entry name" value="RHOD"/>
    <property type="match status" value="1"/>
</dbReference>
<organism evidence="2 3">
    <name type="scientific">Rhodotorula paludigena</name>
    <dbReference type="NCBI Taxonomy" id="86838"/>
    <lineage>
        <taxon>Eukaryota</taxon>
        <taxon>Fungi</taxon>
        <taxon>Dikarya</taxon>
        <taxon>Basidiomycota</taxon>
        <taxon>Pucciniomycotina</taxon>
        <taxon>Microbotryomycetes</taxon>
        <taxon>Sporidiobolales</taxon>
        <taxon>Sporidiobolaceae</taxon>
        <taxon>Rhodotorula</taxon>
    </lineage>
</organism>
<comment type="caution">
    <text evidence="2">The sequence shown here is derived from an EMBL/GenBank/DDBJ whole genome shotgun (WGS) entry which is preliminary data.</text>
</comment>
<name>A0AAV5GJI9_9BASI</name>
<dbReference type="InterPro" id="IPR036873">
    <property type="entry name" value="Rhodanese-like_dom_sf"/>
</dbReference>
<dbReference type="Pfam" id="PF00581">
    <property type="entry name" value="Rhodanese"/>
    <property type="match status" value="1"/>
</dbReference>
<sequence length="155" mass="16594">MASAPAEAPWHAAFPTPRATVVGGDIPSLTADELQAKLEAEPELEKRSFVVLDVRRTDFEDGFISGAINLPAHSLYPTLPGLLPMLSRYALVIFHCNSCSTGGRGHRSAGWYQDALDHAGVGKDVSRAAVLEGGIKGWLKEASEGGKREKLTVKL</sequence>
<accession>A0AAV5GJI9</accession>
<dbReference type="Gene3D" id="3.40.250.10">
    <property type="entry name" value="Rhodanese-like domain"/>
    <property type="match status" value="1"/>
</dbReference>
<dbReference type="SUPFAM" id="SSF52821">
    <property type="entry name" value="Rhodanese/Cell cycle control phosphatase"/>
    <property type="match status" value="1"/>
</dbReference>
<dbReference type="GO" id="GO:0004725">
    <property type="term" value="F:protein tyrosine phosphatase activity"/>
    <property type="evidence" value="ECO:0007669"/>
    <property type="project" value="TreeGrafter"/>
</dbReference>